<dbReference type="Pfam" id="PF04932">
    <property type="entry name" value="Wzy_C"/>
    <property type="match status" value="1"/>
</dbReference>
<organism evidence="7">
    <name type="scientific">marine metagenome</name>
    <dbReference type="NCBI Taxonomy" id="408172"/>
    <lineage>
        <taxon>unclassified sequences</taxon>
        <taxon>metagenomes</taxon>
        <taxon>ecological metagenomes</taxon>
    </lineage>
</organism>
<feature type="transmembrane region" description="Helical" evidence="5">
    <location>
        <begin position="407"/>
        <end position="424"/>
    </location>
</feature>
<evidence type="ECO:0000256" key="2">
    <source>
        <dbReference type="ARBA" id="ARBA00022692"/>
    </source>
</evidence>
<keyword evidence="2 5" id="KW-0812">Transmembrane</keyword>
<dbReference type="EMBL" id="UINC01003314">
    <property type="protein sequence ID" value="SVA05219.1"/>
    <property type="molecule type" value="Genomic_DNA"/>
</dbReference>
<feature type="transmembrane region" description="Helical" evidence="5">
    <location>
        <begin position="205"/>
        <end position="221"/>
    </location>
</feature>
<proteinExistence type="predicted"/>
<dbReference type="PANTHER" id="PTHR37422:SF17">
    <property type="entry name" value="O-ANTIGEN LIGASE"/>
    <property type="match status" value="1"/>
</dbReference>
<keyword evidence="3 5" id="KW-1133">Transmembrane helix</keyword>
<feature type="transmembrane region" description="Helical" evidence="5">
    <location>
        <begin position="72"/>
        <end position="89"/>
    </location>
</feature>
<evidence type="ECO:0000256" key="5">
    <source>
        <dbReference type="SAM" id="Phobius"/>
    </source>
</evidence>
<feature type="transmembrane region" description="Helical" evidence="5">
    <location>
        <begin position="366"/>
        <end position="386"/>
    </location>
</feature>
<keyword evidence="4 5" id="KW-0472">Membrane</keyword>
<evidence type="ECO:0000256" key="3">
    <source>
        <dbReference type="ARBA" id="ARBA00022989"/>
    </source>
</evidence>
<feature type="domain" description="O-antigen ligase-related" evidence="6">
    <location>
        <begin position="234"/>
        <end position="381"/>
    </location>
</feature>
<reference evidence="7" key="1">
    <citation type="submission" date="2018-05" db="EMBL/GenBank/DDBJ databases">
        <authorList>
            <person name="Lanie J.A."/>
            <person name="Ng W.-L."/>
            <person name="Kazmierczak K.M."/>
            <person name="Andrzejewski T.M."/>
            <person name="Davidsen T.M."/>
            <person name="Wayne K.J."/>
            <person name="Tettelin H."/>
            <person name="Glass J.I."/>
            <person name="Rusch D."/>
            <person name="Podicherti R."/>
            <person name="Tsui H.-C.T."/>
            <person name="Winkler M.E."/>
        </authorList>
    </citation>
    <scope>NUCLEOTIDE SEQUENCE</scope>
</reference>
<dbReference type="AlphaFoldDB" id="A0A381SP26"/>
<dbReference type="PANTHER" id="PTHR37422">
    <property type="entry name" value="TEICHURONIC ACID BIOSYNTHESIS PROTEIN TUAE"/>
    <property type="match status" value="1"/>
</dbReference>
<feature type="transmembrane region" description="Helical" evidence="5">
    <location>
        <begin position="101"/>
        <end position="119"/>
    </location>
</feature>
<gene>
    <name evidence="7" type="ORF">METZ01_LOCUS58073</name>
</gene>
<comment type="subcellular location">
    <subcellularLocation>
        <location evidence="1">Membrane</location>
        <topology evidence="1">Multi-pass membrane protein</topology>
    </subcellularLocation>
</comment>
<dbReference type="GO" id="GO:0016020">
    <property type="term" value="C:membrane"/>
    <property type="evidence" value="ECO:0007669"/>
    <property type="project" value="UniProtKB-SubCell"/>
</dbReference>
<protein>
    <recommendedName>
        <fullName evidence="6">O-antigen ligase-related domain-containing protein</fullName>
    </recommendedName>
</protein>
<evidence type="ECO:0000256" key="4">
    <source>
        <dbReference type="ARBA" id="ARBA00023136"/>
    </source>
</evidence>
<sequence length="459" mass="52031">MISLIALAAVEIIIFIIGINTNPFIMVLIPIVFIFLWWLINNPAIALMMLSLTAIIKGYLLIYFPFTENFDVTVISTLIIWLGLIKMFVEGDWKLSSEQKAIVYIFITFGLFLGISFLYTPSPEYGLRKALRFNTFAITMFITPLLIIKSPEDSKRLLSYFYFLLAVIISIMLFQFIYFLTWGNFAVVLAFWNRISIPGANPIQVSRYLAIGAAMMIGLLIRNKPSQSLHYFAILFVILLSIILSGSRGPLISVIIGISVYAFLYEKKYSARIYGYGVLALGIVAMLLLSLPESLTQRFFDISQGSIIMTQQGVKRISTLATRFEFWTMSLQSWLSSISNFLVGLGAGGFSSLFIWRDWRWYPHNFFFEIIVELGLIGLLIGVAFLKQSYRAIKQGIQTRDFTEHSALWVAGTFVMFFAAQFSGDFNDNRILWMLIGISIASTHADKIALSTRPTLKPL</sequence>
<feature type="transmembrane region" description="Helical" evidence="5">
    <location>
        <begin position="233"/>
        <end position="261"/>
    </location>
</feature>
<feature type="transmembrane region" description="Helical" evidence="5">
    <location>
        <begin position="160"/>
        <end position="185"/>
    </location>
</feature>
<dbReference type="InterPro" id="IPR007016">
    <property type="entry name" value="O-antigen_ligase-rel_domated"/>
</dbReference>
<feature type="transmembrane region" description="Helical" evidence="5">
    <location>
        <begin position="12"/>
        <end position="38"/>
    </location>
</feature>
<evidence type="ECO:0000259" key="6">
    <source>
        <dbReference type="Pfam" id="PF04932"/>
    </source>
</evidence>
<evidence type="ECO:0000256" key="1">
    <source>
        <dbReference type="ARBA" id="ARBA00004141"/>
    </source>
</evidence>
<feature type="transmembrane region" description="Helical" evidence="5">
    <location>
        <begin position="273"/>
        <end position="291"/>
    </location>
</feature>
<feature type="transmembrane region" description="Helical" evidence="5">
    <location>
        <begin position="131"/>
        <end position="148"/>
    </location>
</feature>
<name>A0A381SP26_9ZZZZ</name>
<feature type="transmembrane region" description="Helical" evidence="5">
    <location>
        <begin position="333"/>
        <end position="354"/>
    </location>
</feature>
<dbReference type="InterPro" id="IPR051533">
    <property type="entry name" value="WaaL-like"/>
</dbReference>
<evidence type="ECO:0000313" key="7">
    <source>
        <dbReference type="EMBL" id="SVA05219.1"/>
    </source>
</evidence>
<feature type="transmembrane region" description="Helical" evidence="5">
    <location>
        <begin position="45"/>
        <end position="66"/>
    </location>
</feature>
<accession>A0A381SP26</accession>